<evidence type="ECO:0000256" key="6">
    <source>
        <dbReference type="SAM" id="SignalP"/>
    </source>
</evidence>
<gene>
    <name evidence="8" type="ORF">A8L45_19445</name>
</gene>
<sequence>MYKVFGTAAALTAFLAMPALADSVTVEHRLGKTTVEGKPDRVVVIGLGALDAVDSLGVEPVSVAKFSLFPDYLAKYKTDEYMTAGSFFEPDFEAIYAKKPDLIVIGPRATGQYEELSKIAPTVVFAAEFSSYWQSTQEQWRNLGKIFHAEDKVEQKIEQLDQEFKAIKAQNQKNGTNALTVLTSGGKVSTFGAESRFSSIYKDFGYAEAVKNLKTSTHGDQISYEFIQEANPQTMLVIDRDQLKGKSTARKTLDNDLVKATEAYKNNKLTYLDTTAWYLSISGVRATEQMVSDIKQSAGL</sequence>
<dbReference type="GO" id="GO:0030288">
    <property type="term" value="C:outer membrane-bounded periplasmic space"/>
    <property type="evidence" value="ECO:0007669"/>
    <property type="project" value="TreeGrafter"/>
</dbReference>
<dbReference type="OrthoDB" id="63946at2"/>
<evidence type="ECO:0000256" key="1">
    <source>
        <dbReference type="ARBA" id="ARBA00004196"/>
    </source>
</evidence>
<feature type="chain" id="PRO_5008673021" evidence="6">
    <location>
        <begin position="22"/>
        <end position="300"/>
    </location>
</feature>
<protein>
    <submittedName>
        <fullName evidence="8">Enterochelin ABC transporter substrate-binding protein</fullName>
    </submittedName>
</protein>
<dbReference type="GO" id="GO:1901678">
    <property type="term" value="P:iron coordination entity transport"/>
    <property type="evidence" value="ECO:0007669"/>
    <property type="project" value="UniProtKB-ARBA"/>
</dbReference>
<dbReference type="PANTHER" id="PTHR30532">
    <property type="entry name" value="IRON III DICITRATE-BINDING PERIPLASMIC PROTEIN"/>
    <property type="match status" value="1"/>
</dbReference>
<comment type="caution">
    <text evidence="8">The sequence shown here is derived from an EMBL/GenBank/DDBJ whole genome shotgun (WGS) entry which is preliminary data.</text>
</comment>
<keyword evidence="4" id="KW-0410">Iron transport</keyword>
<keyword evidence="5 6" id="KW-0732">Signal</keyword>
<evidence type="ECO:0000313" key="8">
    <source>
        <dbReference type="EMBL" id="ODA30709.1"/>
    </source>
</evidence>
<dbReference type="Proteomes" id="UP000094936">
    <property type="component" value="Unassembled WGS sequence"/>
</dbReference>
<evidence type="ECO:0000256" key="3">
    <source>
        <dbReference type="ARBA" id="ARBA00022448"/>
    </source>
</evidence>
<organism evidence="8 9">
    <name type="scientific">Veronia pacifica</name>
    <dbReference type="NCBI Taxonomy" id="1080227"/>
    <lineage>
        <taxon>Bacteria</taxon>
        <taxon>Pseudomonadati</taxon>
        <taxon>Pseudomonadota</taxon>
        <taxon>Gammaproteobacteria</taxon>
        <taxon>Vibrionales</taxon>
        <taxon>Vibrionaceae</taxon>
        <taxon>Veronia</taxon>
    </lineage>
</organism>
<feature type="domain" description="Fe/B12 periplasmic-binding" evidence="7">
    <location>
        <begin position="41"/>
        <end position="300"/>
    </location>
</feature>
<dbReference type="RefSeq" id="WP_068905022.1">
    <property type="nucleotide sequence ID" value="NZ_JBHUIF010000004.1"/>
</dbReference>
<reference evidence="8 9" key="1">
    <citation type="submission" date="2016-05" db="EMBL/GenBank/DDBJ databases">
        <title>Genomic Taxonomy of the Vibrionaceae.</title>
        <authorList>
            <person name="Gomez-Gil B."/>
            <person name="Enciso-Ibarra J."/>
        </authorList>
    </citation>
    <scope>NUCLEOTIDE SEQUENCE [LARGE SCALE GENOMIC DNA]</scope>
    <source>
        <strain evidence="8 9">CAIM 1920</strain>
    </source>
</reference>
<dbReference type="PANTHER" id="PTHR30532:SF28">
    <property type="entry name" value="PETROBACTIN-BINDING PROTEIN YCLQ"/>
    <property type="match status" value="1"/>
</dbReference>
<dbReference type="InterPro" id="IPR002491">
    <property type="entry name" value="ABC_transptr_periplasmic_BD"/>
</dbReference>
<dbReference type="CDD" id="cd01140">
    <property type="entry name" value="FatB"/>
    <property type="match status" value="1"/>
</dbReference>
<evidence type="ECO:0000256" key="4">
    <source>
        <dbReference type="ARBA" id="ARBA00022496"/>
    </source>
</evidence>
<keyword evidence="3" id="KW-0813">Transport</keyword>
<accession>A0A1C3EBU2</accession>
<dbReference type="Pfam" id="PF01497">
    <property type="entry name" value="Peripla_BP_2"/>
    <property type="match status" value="1"/>
</dbReference>
<dbReference type="STRING" id="1080227.A8L45_19445"/>
<evidence type="ECO:0000256" key="2">
    <source>
        <dbReference type="ARBA" id="ARBA00008814"/>
    </source>
</evidence>
<comment type="subcellular location">
    <subcellularLocation>
        <location evidence="1">Cell envelope</location>
    </subcellularLocation>
</comment>
<feature type="signal peptide" evidence="6">
    <location>
        <begin position="1"/>
        <end position="21"/>
    </location>
</feature>
<proteinExistence type="inferred from homology"/>
<dbReference type="InterPro" id="IPR033870">
    <property type="entry name" value="FatB"/>
</dbReference>
<dbReference type="Gene3D" id="3.40.50.1980">
    <property type="entry name" value="Nitrogenase molybdenum iron protein domain"/>
    <property type="match status" value="2"/>
</dbReference>
<evidence type="ECO:0000259" key="7">
    <source>
        <dbReference type="PROSITE" id="PS50983"/>
    </source>
</evidence>
<dbReference type="PROSITE" id="PS50983">
    <property type="entry name" value="FE_B12_PBP"/>
    <property type="match status" value="1"/>
</dbReference>
<dbReference type="SUPFAM" id="SSF53807">
    <property type="entry name" value="Helical backbone' metal receptor"/>
    <property type="match status" value="1"/>
</dbReference>
<keyword evidence="4" id="KW-0408">Iron</keyword>
<keyword evidence="4" id="KW-0406">Ion transport</keyword>
<dbReference type="InterPro" id="IPR051313">
    <property type="entry name" value="Bact_iron-sidero_bind"/>
</dbReference>
<dbReference type="EMBL" id="LYBM01000048">
    <property type="protein sequence ID" value="ODA30709.1"/>
    <property type="molecule type" value="Genomic_DNA"/>
</dbReference>
<evidence type="ECO:0000256" key="5">
    <source>
        <dbReference type="ARBA" id="ARBA00022729"/>
    </source>
</evidence>
<evidence type="ECO:0000313" key="9">
    <source>
        <dbReference type="Proteomes" id="UP000094936"/>
    </source>
</evidence>
<comment type="similarity">
    <text evidence="2">Belongs to the bacterial solute-binding protein 8 family.</text>
</comment>
<keyword evidence="9" id="KW-1185">Reference proteome</keyword>
<name>A0A1C3EBU2_9GAMM</name>
<dbReference type="AlphaFoldDB" id="A0A1C3EBU2"/>